<organism evidence="1 2">
    <name type="scientific">Pocillopora damicornis</name>
    <name type="common">Cauliflower coral</name>
    <name type="synonym">Millepora damicornis</name>
    <dbReference type="NCBI Taxonomy" id="46731"/>
    <lineage>
        <taxon>Eukaryota</taxon>
        <taxon>Metazoa</taxon>
        <taxon>Cnidaria</taxon>
        <taxon>Anthozoa</taxon>
        <taxon>Hexacorallia</taxon>
        <taxon>Scleractinia</taxon>
        <taxon>Astrocoeniina</taxon>
        <taxon>Pocilloporidae</taxon>
        <taxon>Pocillopora</taxon>
    </lineage>
</organism>
<evidence type="ECO:0000313" key="1">
    <source>
        <dbReference type="EMBL" id="RMX61574.1"/>
    </source>
</evidence>
<name>A0A3M6V9I7_POCDA</name>
<feature type="non-terminal residue" evidence="1">
    <location>
        <position position="1"/>
    </location>
</feature>
<accession>A0A3M6V9I7</accession>
<comment type="caution">
    <text evidence="1">The sequence shown here is derived from an EMBL/GenBank/DDBJ whole genome shotgun (WGS) entry which is preliminary data.</text>
</comment>
<dbReference type="AlphaFoldDB" id="A0A3M6V9I7"/>
<keyword evidence="2" id="KW-1185">Reference proteome</keyword>
<protein>
    <submittedName>
        <fullName evidence="1">Uncharacterized protein</fullName>
    </submittedName>
</protein>
<reference evidence="1 2" key="1">
    <citation type="journal article" date="2018" name="Sci. Rep.">
        <title>Comparative analysis of the Pocillopora damicornis genome highlights role of immune system in coral evolution.</title>
        <authorList>
            <person name="Cunning R."/>
            <person name="Bay R.A."/>
            <person name="Gillette P."/>
            <person name="Baker A.C."/>
            <person name="Traylor-Knowles N."/>
        </authorList>
    </citation>
    <scope>NUCLEOTIDE SEQUENCE [LARGE SCALE GENOMIC DNA]</scope>
    <source>
        <strain evidence="1">RSMAS</strain>
        <tissue evidence="1">Whole animal</tissue>
    </source>
</reference>
<gene>
    <name evidence="1" type="ORF">pdam_00020429</name>
</gene>
<dbReference type="EMBL" id="RCHS01000005">
    <property type="protein sequence ID" value="RMX61574.1"/>
    <property type="molecule type" value="Genomic_DNA"/>
</dbReference>
<dbReference type="Proteomes" id="UP000275408">
    <property type="component" value="Unassembled WGS sequence"/>
</dbReference>
<proteinExistence type="predicted"/>
<evidence type="ECO:0000313" key="2">
    <source>
        <dbReference type="Proteomes" id="UP000275408"/>
    </source>
</evidence>
<sequence>LGFKAGKKISYYYHTRSVHLQKISFQYHFYDRQKVKVFATVGHTERSQNPRNGGAIWVDDAIESGFTVCVVEFRDSSKICRQGLKMCNASSYVSAFFISSNHFRDCHSWCYQPKSGCHGLVGRGLESRKL</sequence>
<feature type="non-terminal residue" evidence="1">
    <location>
        <position position="130"/>
    </location>
</feature>